<name>A0A938WN92_9BACT</name>
<dbReference type="InterPro" id="IPR013848">
    <property type="entry name" value="Methylthiotransferase_N"/>
</dbReference>
<dbReference type="GO" id="GO:0051539">
    <property type="term" value="F:4 iron, 4 sulfur cluster binding"/>
    <property type="evidence" value="ECO:0007669"/>
    <property type="project" value="UniProtKB-KW"/>
</dbReference>
<dbReference type="AlphaFoldDB" id="A0A938WN92"/>
<dbReference type="SFLD" id="SFLDS00029">
    <property type="entry name" value="Radical_SAM"/>
    <property type="match status" value="1"/>
</dbReference>
<evidence type="ECO:0000256" key="4">
    <source>
        <dbReference type="ARBA" id="ARBA00022679"/>
    </source>
</evidence>
<dbReference type="Pfam" id="PF00919">
    <property type="entry name" value="UPF0004"/>
    <property type="match status" value="1"/>
</dbReference>
<accession>A0A938WN92</accession>
<feature type="domain" description="MTTase N-terminal" evidence="10">
    <location>
        <begin position="10"/>
        <end position="122"/>
    </location>
</feature>
<dbReference type="EMBL" id="JACJJL010000016">
    <property type="protein sequence ID" value="MBM6662102.1"/>
    <property type="molecule type" value="Genomic_DNA"/>
</dbReference>
<dbReference type="RefSeq" id="WP_205110216.1">
    <property type="nucleotide sequence ID" value="NZ_JACJJL010000016.1"/>
</dbReference>
<evidence type="ECO:0000259" key="11">
    <source>
        <dbReference type="PROSITE" id="PS51918"/>
    </source>
</evidence>
<comment type="cofactor">
    <cofactor evidence="1">
        <name>[4Fe-4S] cluster</name>
        <dbReference type="ChEBI" id="CHEBI:49883"/>
    </cofactor>
</comment>
<dbReference type="InterPro" id="IPR020612">
    <property type="entry name" value="Methylthiotransferase_CS"/>
</dbReference>
<dbReference type="Proteomes" id="UP000764045">
    <property type="component" value="Unassembled WGS sequence"/>
</dbReference>
<dbReference type="PANTHER" id="PTHR11918">
    <property type="entry name" value="RADICAL SAM PROTEINS"/>
    <property type="match status" value="1"/>
</dbReference>
<dbReference type="SMART" id="SM00729">
    <property type="entry name" value="Elp3"/>
    <property type="match status" value="1"/>
</dbReference>
<keyword evidence="7" id="KW-0479">Metal-binding</keyword>
<dbReference type="PROSITE" id="PS51918">
    <property type="entry name" value="RADICAL_SAM"/>
    <property type="match status" value="1"/>
</dbReference>
<dbReference type="SFLD" id="SFLDG01082">
    <property type="entry name" value="B12-binding_domain_containing"/>
    <property type="match status" value="1"/>
</dbReference>
<evidence type="ECO:0000313" key="13">
    <source>
        <dbReference type="Proteomes" id="UP000764045"/>
    </source>
</evidence>
<keyword evidence="5" id="KW-0949">S-adenosyl-L-methionine</keyword>
<keyword evidence="6" id="KW-0819">tRNA processing</keyword>
<organism evidence="12 13">
    <name type="scientific">Marseilla massiliensis</name>
    <dbReference type="NCBI Taxonomy" id="1841864"/>
    <lineage>
        <taxon>Bacteria</taxon>
        <taxon>Pseudomonadati</taxon>
        <taxon>Bacteroidota</taxon>
        <taxon>Bacteroidia</taxon>
        <taxon>Bacteroidales</taxon>
        <taxon>Prevotellaceae</taxon>
        <taxon>Marseilla</taxon>
    </lineage>
</organism>
<evidence type="ECO:0000256" key="6">
    <source>
        <dbReference type="ARBA" id="ARBA00022694"/>
    </source>
</evidence>
<dbReference type="NCBIfam" id="TIGR01579">
    <property type="entry name" value="MiaB-like-C"/>
    <property type="match status" value="1"/>
</dbReference>
<dbReference type="InterPro" id="IPR006467">
    <property type="entry name" value="MiaB-like_bact"/>
</dbReference>
<gene>
    <name evidence="12" type="primary">mtaB</name>
    <name evidence="12" type="ORF">H6B30_10135</name>
</gene>
<evidence type="ECO:0000256" key="9">
    <source>
        <dbReference type="ARBA" id="ARBA00023014"/>
    </source>
</evidence>
<sequence length="448" mass="49822">MIDSSAFQGKKAAYYTLGCKLNFSETSTFARLLQEMGVREAAKGETADLCLVNTCSVTEVADHKCRQAIHRMIRSNPGAFVVVTGCYAQLKPEHISAMDGVDLVLGANEKANLISILSERWSAVGNASDGHLHEHYSVKTKDINSFAPSCSRGNRTRYFLKVQDGCDYFCTYCTIPYARGFSRNPTIASLVGQAEQAVADGGKEIVLTGVNIGDFGKTTGETFLGLVKALDGVEGIHRYRISSIEPDLLTDELIDYCAQSRSFMPHFHIPLQSGSDTVLKLMHRHYDCSLFAGKIKRIKEVMPHAFIGVDVMVGSRGETPECFDETYAFLAGLDVSQLHVFPYSERPGTSALSIPYVVEEPEKKRRSRLLLDLSDRKFHDFYSRFVGSEAEVLFEKAKRGRAMHGFTRNYIRVELSPNDSLPELDNQLIKVRLGDFNHDNTSLKATLL</sequence>
<keyword evidence="9" id="KW-0411">Iron-sulfur</keyword>
<keyword evidence="4" id="KW-0808">Transferase</keyword>
<dbReference type="Pfam" id="PF04055">
    <property type="entry name" value="Radical_SAM"/>
    <property type="match status" value="1"/>
</dbReference>
<feature type="domain" description="Radical SAM core" evidence="11">
    <location>
        <begin position="152"/>
        <end position="380"/>
    </location>
</feature>
<protein>
    <submittedName>
        <fullName evidence="12">tRNA (N(6)-L-threonylcarbamoyladenosine(37)-C(2))-methylthiotransferase MtaB</fullName>
    </submittedName>
</protein>
<dbReference type="Gene3D" id="3.40.50.12160">
    <property type="entry name" value="Methylthiotransferase, N-terminal domain"/>
    <property type="match status" value="1"/>
</dbReference>
<evidence type="ECO:0000256" key="8">
    <source>
        <dbReference type="ARBA" id="ARBA00023004"/>
    </source>
</evidence>
<evidence type="ECO:0000259" key="10">
    <source>
        <dbReference type="PROSITE" id="PS51449"/>
    </source>
</evidence>
<comment type="caution">
    <text evidence="12">The sequence shown here is derived from an EMBL/GenBank/DDBJ whole genome shotgun (WGS) entry which is preliminary data.</text>
</comment>
<keyword evidence="3" id="KW-0963">Cytoplasm</keyword>
<keyword evidence="8" id="KW-0408">Iron</keyword>
<dbReference type="PROSITE" id="PS01278">
    <property type="entry name" value="MTTASE_RADICAL"/>
    <property type="match status" value="1"/>
</dbReference>
<dbReference type="CDD" id="cd01335">
    <property type="entry name" value="Radical_SAM"/>
    <property type="match status" value="1"/>
</dbReference>
<evidence type="ECO:0000313" key="12">
    <source>
        <dbReference type="EMBL" id="MBM6662102.1"/>
    </source>
</evidence>
<keyword evidence="13" id="KW-1185">Reference proteome</keyword>
<dbReference type="PROSITE" id="PS51449">
    <property type="entry name" value="MTTASE_N"/>
    <property type="match status" value="1"/>
</dbReference>
<proteinExistence type="predicted"/>
<dbReference type="InterPro" id="IPR007197">
    <property type="entry name" value="rSAM"/>
</dbReference>
<dbReference type="InterPro" id="IPR006638">
    <property type="entry name" value="Elp3/MiaA/NifB-like_rSAM"/>
</dbReference>
<evidence type="ECO:0000256" key="2">
    <source>
        <dbReference type="ARBA" id="ARBA00022485"/>
    </source>
</evidence>
<dbReference type="SUPFAM" id="SSF102114">
    <property type="entry name" value="Radical SAM enzymes"/>
    <property type="match status" value="1"/>
</dbReference>
<dbReference type="InterPro" id="IPR023404">
    <property type="entry name" value="rSAM_horseshoe"/>
</dbReference>
<evidence type="ECO:0000256" key="3">
    <source>
        <dbReference type="ARBA" id="ARBA00022490"/>
    </source>
</evidence>
<evidence type="ECO:0000256" key="5">
    <source>
        <dbReference type="ARBA" id="ARBA00022691"/>
    </source>
</evidence>
<dbReference type="InterPro" id="IPR005839">
    <property type="entry name" value="Methylthiotransferase"/>
</dbReference>
<dbReference type="InterPro" id="IPR058240">
    <property type="entry name" value="rSAM_sf"/>
</dbReference>
<keyword evidence="2" id="KW-0004">4Fe-4S</keyword>
<evidence type="ECO:0000256" key="7">
    <source>
        <dbReference type="ARBA" id="ARBA00022723"/>
    </source>
</evidence>
<dbReference type="InterPro" id="IPR038135">
    <property type="entry name" value="Methylthiotransferase_N_sf"/>
</dbReference>
<dbReference type="Gene3D" id="3.80.30.20">
    <property type="entry name" value="tm_1862 like domain"/>
    <property type="match status" value="1"/>
</dbReference>
<dbReference type="GO" id="GO:0046872">
    <property type="term" value="F:metal ion binding"/>
    <property type="evidence" value="ECO:0007669"/>
    <property type="project" value="UniProtKB-KW"/>
</dbReference>
<dbReference type="NCBIfam" id="TIGR00089">
    <property type="entry name" value="MiaB/RimO family radical SAM methylthiotransferase"/>
    <property type="match status" value="1"/>
</dbReference>
<dbReference type="FunFam" id="3.40.50.12160:FF:000004">
    <property type="entry name" value="Threonylcarbamoyladenosine tRNA methylthiotransferase MtaB"/>
    <property type="match status" value="1"/>
</dbReference>
<reference evidence="12 13" key="1">
    <citation type="journal article" date="2021" name="Sci. Rep.">
        <title>The distribution of antibiotic resistance genes in chicken gut microbiota commensals.</title>
        <authorList>
            <person name="Juricova H."/>
            <person name="Matiasovicova J."/>
            <person name="Kubasova T."/>
            <person name="Cejkova D."/>
            <person name="Rychlik I."/>
        </authorList>
    </citation>
    <scope>NUCLEOTIDE SEQUENCE [LARGE SCALE GENOMIC DNA]</scope>
    <source>
        <strain evidence="12 13">An819</strain>
    </source>
</reference>
<dbReference type="FunFam" id="3.80.30.20:FF:000006">
    <property type="entry name" value="MiaB-like tRNA modifying enzyme"/>
    <property type="match status" value="1"/>
</dbReference>
<dbReference type="GO" id="GO:0035598">
    <property type="term" value="F:tRNA (N(6)-L-threonylcarbamoyladenosine(37)-C(2))-methylthiotransferase activity"/>
    <property type="evidence" value="ECO:0007669"/>
    <property type="project" value="TreeGrafter"/>
</dbReference>
<evidence type="ECO:0000256" key="1">
    <source>
        <dbReference type="ARBA" id="ARBA00001966"/>
    </source>
</evidence>
<dbReference type="PANTHER" id="PTHR11918:SF45">
    <property type="entry name" value="THREONYLCARBAMOYLADENOSINE TRNA METHYLTHIOTRANSFERASE"/>
    <property type="match status" value="1"/>
</dbReference>